<dbReference type="GO" id="GO:1990281">
    <property type="term" value="C:efflux pump complex"/>
    <property type="evidence" value="ECO:0007669"/>
    <property type="project" value="TreeGrafter"/>
</dbReference>
<accession>A0A7W9W9P4</accession>
<dbReference type="Gene3D" id="2.40.420.20">
    <property type="match status" value="1"/>
</dbReference>
<evidence type="ECO:0000313" key="6">
    <source>
        <dbReference type="EMBL" id="MBB6054063.1"/>
    </source>
</evidence>
<feature type="domain" description="YknX-like C-terminal permuted SH3-like" evidence="5">
    <location>
        <begin position="446"/>
        <end position="513"/>
    </location>
</feature>
<protein>
    <submittedName>
        <fullName evidence="6">HlyD family secretion protein</fullName>
    </submittedName>
</protein>
<evidence type="ECO:0000313" key="7">
    <source>
        <dbReference type="Proteomes" id="UP000520814"/>
    </source>
</evidence>
<dbReference type="Gene3D" id="1.10.287.470">
    <property type="entry name" value="Helix hairpin bin"/>
    <property type="match status" value="3"/>
</dbReference>
<evidence type="ECO:0000256" key="2">
    <source>
        <dbReference type="SAM" id="Coils"/>
    </source>
</evidence>
<proteinExistence type="inferred from homology"/>
<reference evidence="6 7" key="1">
    <citation type="submission" date="2020-08" db="EMBL/GenBank/DDBJ databases">
        <title>Genomic Encyclopedia of Type Strains, Phase IV (KMG-IV): sequencing the most valuable type-strain genomes for metagenomic binning, comparative biology and taxonomic classification.</title>
        <authorList>
            <person name="Goeker M."/>
        </authorList>
    </citation>
    <scope>NUCLEOTIDE SEQUENCE [LARGE SCALE GENOMIC DNA]</scope>
    <source>
        <strain evidence="6 7">DSM 23562</strain>
    </source>
</reference>
<dbReference type="EMBL" id="JACHGW010000013">
    <property type="protein sequence ID" value="MBB6054063.1"/>
    <property type="molecule type" value="Genomic_DNA"/>
</dbReference>
<feature type="region of interest" description="Disordered" evidence="3">
    <location>
        <begin position="507"/>
        <end position="529"/>
    </location>
</feature>
<organism evidence="6 7">
    <name type="scientific">Armatimonas rosea</name>
    <dbReference type="NCBI Taxonomy" id="685828"/>
    <lineage>
        <taxon>Bacteria</taxon>
        <taxon>Bacillati</taxon>
        <taxon>Armatimonadota</taxon>
        <taxon>Armatimonadia</taxon>
        <taxon>Armatimonadales</taxon>
        <taxon>Armatimonadaceae</taxon>
        <taxon>Armatimonas</taxon>
    </lineage>
</organism>
<evidence type="ECO:0000259" key="5">
    <source>
        <dbReference type="Pfam" id="PF25989"/>
    </source>
</evidence>
<dbReference type="Proteomes" id="UP000520814">
    <property type="component" value="Unassembled WGS sequence"/>
</dbReference>
<evidence type="ECO:0000256" key="3">
    <source>
        <dbReference type="SAM" id="MobiDB-lite"/>
    </source>
</evidence>
<name>A0A7W9W9P4_ARMRO</name>
<evidence type="ECO:0000256" key="1">
    <source>
        <dbReference type="ARBA" id="ARBA00009477"/>
    </source>
</evidence>
<comment type="similarity">
    <text evidence="1">Belongs to the membrane fusion protein (MFP) (TC 8.A.1) family.</text>
</comment>
<keyword evidence="2" id="KW-0175">Coiled coil</keyword>
<keyword evidence="7" id="KW-1185">Reference proteome</keyword>
<comment type="caution">
    <text evidence="6">The sequence shown here is derived from an EMBL/GenBank/DDBJ whole genome shotgun (WGS) entry which is preliminary data.</text>
</comment>
<dbReference type="InterPro" id="IPR058637">
    <property type="entry name" value="YknX-like_C"/>
</dbReference>
<dbReference type="Pfam" id="PF25989">
    <property type="entry name" value="YknX_C"/>
    <property type="match status" value="1"/>
</dbReference>
<dbReference type="InterPro" id="IPR059052">
    <property type="entry name" value="HH_YbhG-like"/>
</dbReference>
<dbReference type="SUPFAM" id="SSF111369">
    <property type="entry name" value="HlyD-like secretion proteins"/>
    <property type="match status" value="2"/>
</dbReference>
<dbReference type="Pfam" id="PF25881">
    <property type="entry name" value="HH_YBHG"/>
    <property type="match status" value="1"/>
</dbReference>
<dbReference type="PANTHER" id="PTHR30469">
    <property type="entry name" value="MULTIDRUG RESISTANCE PROTEIN MDTA"/>
    <property type="match status" value="1"/>
</dbReference>
<dbReference type="AlphaFoldDB" id="A0A7W9W9P4"/>
<dbReference type="Gene3D" id="2.40.30.170">
    <property type="match status" value="1"/>
</dbReference>
<dbReference type="GO" id="GO:0015562">
    <property type="term" value="F:efflux transmembrane transporter activity"/>
    <property type="evidence" value="ECO:0007669"/>
    <property type="project" value="TreeGrafter"/>
</dbReference>
<dbReference type="Gene3D" id="2.40.50.100">
    <property type="match status" value="2"/>
</dbReference>
<feature type="compositionally biased region" description="Basic and acidic residues" evidence="3">
    <location>
        <begin position="517"/>
        <end position="529"/>
    </location>
</feature>
<feature type="domain" description="YbhG-like alpha-helical hairpin" evidence="4">
    <location>
        <begin position="155"/>
        <end position="274"/>
    </location>
</feature>
<feature type="coiled-coil region" evidence="2">
    <location>
        <begin position="159"/>
        <end position="212"/>
    </location>
</feature>
<dbReference type="NCBIfam" id="TIGR01730">
    <property type="entry name" value="RND_mfp"/>
    <property type="match status" value="1"/>
</dbReference>
<sequence length="529" mass="56266">MRRIIPIVLAVAFTSILFFVWKRSKPAGETAAEPEVKGTAQVQVATAGPHPLKETVELLGVTEPEPNSTTLISAQVVGRIRQMPVKEGDFVRAGQVVAELDPGEAPSQLAQASLAVDQEKLRVGFSQRQTEASLLAARALVKKAEGELIALQSGNQSELTKAKAALATAQRELERVKAGSRPQEIAGARAALTEADAQNQSAQAQLKRTKRLLDEQVVSQRQWEEARAAAQVAEGVYQEALQRVKLLEEGSRKEDIAVAEARVAEAESGLKAAESIKLTEAGKREELAAAKAQVASAQAALEQARAGKSDVAQKEEQKRQTQVRAQYLSVTAPLSGVVLRRAANVGDTAQPGTLLLEIGQPGHLRFRVGVPETQLAKLRAGQEAELRFDTLREVPFKARVSAVGQGTDGSGNGVVWLTLLGNAPRELRAGLSGKAIVTLAASTTNIAIPAAALVEEEQGDAVVVVDTSNIAHRKKVKVGLRADDWVVITEGIAAGDRVVTVGAHEVEEGGKVSIQSEPEKKATEEEKKP</sequence>
<feature type="coiled-coil region" evidence="2">
    <location>
        <begin position="256"/>
        <end position="307"/>
    </location>
</feature>
<dbReference type="PANTHER" id="PTHR30469:SF15">
    <property type="entry name" value="HLYD FAMILY OF SECRETION PROTEINS"/>
    <property type="match status" value="1"/>
</dbReference>
<evidence type="ECO:0000259" key="4">
    <source>
        <dbReference type="Pfam" id="PF25881"/>
    </source>
</evidence>
<gene>
    <name evidence="6" type="ORF">HNQ39_005910</name>
</gene>
<dbReference type="RefSeq" id="WP_184204145.1">
    <property type="nucleotide sequence ID" value="NZ_JACHGW010000013.1"/>
</dbReference>
<dbReference type="InterPro" id="IPR006143">
    <property type="entry name" value="RND_pump_MFP"/>
</dbReference>